<protein>
    <recommendedName>
        <fullName evidence="5">DUF4468 domain-containing protein</fullName>
    </recommendedName>
</protein>
<name>A0ABQ1WG76_9BACT</name>
<evidence type="ECO:0008006" key="5">
    <source>
        <dbReference type="Google" id="ProtNLM"/>
    </source>
</evidence>
<feature type="chain" id="PRO_5046062059" description="DUF4468 domain-containing protein" evidence="2">
    <location>
        <begin position="19"/>
        <end position="171"/>
    </location>
</feature>
<evidence type="ECO:0000313" key="4">
    <source>
        <dbReference type="Proteomes" id="UP000601361"/>
    </source>
</evidence>
<dbReference type="RefSeq" id="WP_188555799.1">
    <property type="nucleotide sequence ID" value="NZ_BMGS01000001.1"/>
</dbReference>
<proteinExistence type="predicted"/>
<feature type="signal peptide" evidence="2">
    <location>
        <begin position="1"/>
        <end position="18"/>
    </location>
</feature>
<comment type="caution">
    <text evidence="3">The sequence shown here is derived from an EMBL/GenBank/DDBJ whole genome shotgun (WGS) entry which is preliminary data.</text>
</comment>
<evidence type="ECO:0000256" key="1">
    <source>
        <dbReference type="SAM" id="MobiDB-lite"/>
    </source>
</evidence>
<organism evidence="3 4">
    <name type="scientific">Hymenobacter glacieicola</name>
    <dbReference type="NCBI Taxonomy" id="1562124"/>
    <lineage>
        <taxon>Bacteria</taxon>
        <taxon>Pseudomonadati</taxon>
        <taxon>Bacteroidota</taxon>
        <taxon>Cytophagia</taxon>
        <taxon>Cytophagales</taxon>
        <taxon>Hymenobacteraceae</taxon>
        <taxon>Hymenobacter</taxon>
    </lineage>
</organism>
<evidence type="ECO:0000313" key="3">
    <source>
        <dbReference type="EMBL" id="GGG27395.1"/>
    </source>
</evidence>
<gene>
    <name evidence="3" type="ORF">GCM10011378_00250</name>
</gene>
<evidence type="ECO:0000256" key="2">
    <source>
        <dbReference type="SAM" id="SignalP"/>
    </source>
</evidence>
<keyword evidence="2" id="KW-0732">Signal</keyword>
<keyword evidence="4" id="KW-1185">Reference proteome</keyword>
<reference evidence="4" key="1">
    <citation type="journal article" date="2019" name="Int. J. Syst. Evol. Microbiol.">
        <title>The Global Catalogue of Microorganisms (GCM) 10K type strain sequencing project: providing services to taxonomists for standard genome sequencing and annotation.</title>
        <authorList>
            <consortium name="The Broad Institute Genomics Platform"/>
            <consortium name="The Broad Institute Genome Sequencing Center for Infectious Disease"/>
            <person name="Wu L."/>
            <person name="Ma J."/>
        </authorList>
    </citation>
    <scope>NUCLEOTIDE SEQUENCE [LARGE SCALE GENOMIC DNA]</scope>
    <source>
        <strain evidence="4">CGMCC 1.12990</strain>
    </source>
</reference>
<accession>A0ABQ1WG76</accession>
<dbReference type="EMBL" id="BMGS01000001">
    <property type="protein sequence ID" value="GGG27395.1"/>
    <property type="molecule type" value="Genomic_DNA"/>
</dbReference>
<dbReference type="Proteomes" id="UP000601361">
    <property type="component" value="Unassembled WGS sequence"/>
</dbReference>
<sequence>MKTLLLVAGLLLASAASAQTTPTAAALTKRLNHLMHRPGETDTEIRAVLEGCHFTQIIRKHRLDGKQEATAFQVSHRKNGADWAVKSDEKVEFELKLGVEWSQVTSLTYAPAQDEKTQQRYYEVKIRRERPSKDGSGTNSTTLELPLYTTDERVARDVVQQLEQVRRQCGE</sequence>
<feature type="region of interest" description="Disordered" evidence="1">
    <location>
        <begin position="126"/>
        <end position="146"/>
    </location>
</feature>